<dbReference type="PANTHER" id="PTHR12903">
    <property type="entry name" value="MITOCHONDRIAL RIBOSOMAL PROTEIN L24"/>
    <property type="match status" value="1"/>
</dbReference>
<dbReference type="Pfam" id="PF17136">
    <property type="entry name" value="ribosomal_L24"/>
    <property type="match status" value="1"/>
</dbReference>
<evidence type="ECO:0000256" key="6">
    <source>
        <dbReference type="RuleBase" id="RU003477"/>
    </source>
</evidence>
<dbReference type="HAMAP" id="MF_01326_B">
    <property type="entry name" value="Ribosomal_uL24_B"/>
    <property type="match status" value="1"/>
</dbReference>
<comment type="subunit">
    <text evidence="5">Part of the 50S ribosomal subunit.</text>
</comment>
<evidence type="ECO:0000256" key="4">
    <source>
        <dbReference type="ARBA" id="ARBA00035206"/>
    </source>
</evidence>
<dbReference type="GO" id="GO:0019843">
    <property type="term" value="F:rRNA binding"/>
    <property type="evidence" value="ECO:0007669"/>
    <property type="project" value="UniProtKB-UniRule"/>
</dbReference>
<dbReference type="SUPFAM" id="SSF50104">
    <property type="entry name" value="Translation proteins SH3-like domain"/>
    <property type="match status" value="1"/>
</dbReference>
<dbReference type="InterPro" id="IPR014722">
    <property type="entry name" value="Rib_uL2_dom2"/>
</dbReference>
<protein>
    <recommendedName>
        <fullName evidence="4 5">Large ribosomal subunit protein uL24</fullName>
    </recommendedName>
</protein>
<keyword evidence="5" id="KW-0699">rRNA-binding</keyword>
<dbReference type="GO" id="GO:0005840">
    <property type="term" value="C:ribosome"/>
    <property type="evidence" value="ECO:0007669"/>
    <property type="project" value="UniProtKB-KW"/>
</dbReference>
<dbReference type="InterPro" id="IPR003256">
    <property type="entry name" value="Ribosomal_uL24"/>
</dbReference>
<sequence>MAVLHYKKGDEVVVLSGKDKGRHGKIQKVLPKDNAVVIEGINLAKKHAKPTKANPQGGVIDKSLPMDISKVMVICSGCNKPTRIRRDRAVDGALVRICRHCGRTLD</sequence>
<dbReference type="GO" id="GO:0003735">
    <property type="term" value="F:structural constituent of ribosome"/>
    <property type="evidence" value="ECO:0007669"/>
    <property type="project" value="InterPro"/>
</dbReference>
<dbReference type="EMBL" id="SLUN01000015">
    <property type="protein sequence ID" value="TCL66471.1"/>
    <property type="molecule type" value="Genomic_DNA"/>
</dbReference>
<evidence type="ECO:0000256" key="1">
    <source>
        <dbReference type="ARBA" id="ARBA00010618"/>
    </source>
</evidence>
<comment type="similarity">
    <text evidence="1 5 6">Belongs to the universal ribosomal protein uL24 family.</text>
</comment>
<comment type="function">
    <text evidence="5">One of two assembly initiator proteins, it binds directly to the 5'-end of the 23S rRNA, where it nucleates assembly of the 50S subunit.</text>
</comment>
<dbReference type="InterPro" id="IPR005824">
    <property type="entry name" value="KOW"/>
</dbReference>
<accession>A0A4R1RJX5</accession>
<keyword evidence="3 5" id="KW-0687">Ribonucleoprotein</keyword>
<dbReference type="InterPro" id="IPR005825">
    <property type="entry name" value="Ribosomal_uL24_CS"/>
</dbReference>
<dbReference type="Proteomes" id="UP000295008">
    <property type="component" value="Unassembled WGS sequence"/>
</dbReference>
<reference evidence="8 9" key="1">
    <citation type="submission" date="2019-03" db="EMBL/GenBank/DDBJ databases">
        <title>Genomic Encyclopedia of Type Strains, Phase IV (KMG-IV): sequencing the most valuable type-strain genomes for metagenomic binning, comparative biology and taxonomic classification.</title>
        <authorList>
            <person name="Goeker M."/>
        </authorList>
    </citation>
    <scope>NUCLEOTIDE SEQUENCE [LARGE SCALE GENOMIC DNA]</scope>
    <source>
        <strain evidence="8 9">LX-B</strain>
    </source>
</reference>
<dbReference type="GO" id="GO:0006412">
    <property type="term" value="P:translation"/>
    <property type="evidence" value="ECO:0007669"/>
    <property type="project" value="UniProtKB-UniRule"/>
</dbReference>
<name>A0A4R1RJX5_HYDET</name>
<evidence type="ECO:0000259" key="7">
    <source>
        <dbReference type="SMART" id="SM00739"/>
    </source>
</evidence>
<dbReference type="GO" id="GO:1990904">
    <property type="term" value="C:ribonucleoprotein complex"/>
    <property type="evidence" value="ECO:0007669"/>
    <property type="project" value="UniProtKB-KW"/>
</dbReference>
<proteinExistence type="inferred from homology"/>
<comment type="function">
    <text evidence="5">One of the proteins that surrounds the polypeptide exit tunnel on the outside of the subunit.</text>
</comment>
<dbReference type="InterPro" id="IPR041988">
    <property type="entry name" value="Ribosomal_uL24_KOW"/>
</dbReference>
<dbReference type="NCBIfam" id="TIGR01079">
    <property type="entry name" value="rplX_bact"/>
    <property type="match status" value="1"/>
</dbReference>
<evidence type="ECO:0000313" key="8">
    <source>
        <dbReference type="EMBL" id="TCL66471.1"/>
    </source>
</evidence>
<gene>
    <name evidence="5" type="primary">rplX</name>
    <name evidence="8" type="ORF">EDC14_101514</name>
</gene>
<dbReference type="InterPro" id="IPR057264">
    <property type="entry name" value="Ribosomal_uL24_C"/>
</dbReference>
<keyword evidence="2 5" id="KW-0689">Ribosomal protein</keyword>
<dbReference type="OrthoDB" id="9807419at2"/>
<evidence type="ECO:0000256" key="2">
    <source>
        <dbReference type="ARBA" id="ARBA00022980"/>
    </source>
</evidence>
<keyword evidence="5" id="KW-0694">RNA-binding</keyword>
<dbReference type="SMART" id="SM00739">
    <property type="entry name" value="KOW"/>
    <property type="match status" value="1"/>
</dbReference>
<evidence type="ECO:0000256" key="3">
    <source>
        <dbReference type="ARBA" id="ARBA00023274"/>
    </source>
</evidence>
<comment type="caution">
    <text evidence="8">The sequence shown here is derived from an EMBL/GenBank/DDBJ whole genome shotgun (WGS) entry which is preliminary data.</text>
</comment>
<dbReference type="Gene3D" id="2.30.30.30">
    <property type="match status" value="1"/>
</dbReference>
<organism evidence="8 9">
    <name type="scientific">Hydrogenispora ethanolica</name>
    <dbReference type="NCBI Taxonomy" id="1082276"/>
    <lineage>
        <taxon>Bacteria</taxon>
        <taxon>Bacillati</taxon>
        <taxon>Bacillota</taxon>
        <taxon>Hydrogenispora</taxon>
    </lineage>
</organism>
<evidence type="ECO:0000313" key="9">
    <source>
        <dbReference type="Proteomes" id="UP000295008"/>
    </source>
</evidence>
<dbReference type="RefSeq" id="WP_132014712.1">
    <property type="nucleotide sequence ID" value="NZ_SLUN01000015.1"/>
</dbReference>
<evidence type="ECO:0000256" key="5">
    <source>
        <dbReference type="HAMAP-Rule" id="MF_01326"/>
    </source>
</evidence>
<feature type="domain" description="KOW" evidence="7">
    <location>
        <begin position="5"/>
        <end position="32"/>
    </location>
</feature>
<dbReference type="Pfam" id="PF00467">
    <property type="entry name" value="KOW"/>
    <property type="match status" value="1"/>
</dbReference>
<dbReference type="PROSITE" id="PS01108">
    <property type="entry name" value="RIBOSOMAL_L24"/>
    <property type="match status" value="1"/>
</dbReference>
<dbReference type="InterPro" id="IPR008991">
    <property type="entry name" value="Translation_prot_SH3-like_sf"/>
</dbReference>
<dbReference type="CDD" id="cd06089">
    <property type="entry name" value="KOW_RPL26"/>
    <property type="match status" value="1"/>
</dbReference>
<keyword evidence="9" id="KW-1185">Reference proteome</keyword>
<dbReference type="AlphaFoldDB" id="A0A4R1RJX5"/>